<accession>A0A0D2DF73</accession>
<dbReference type="HOGENOM" id="CLU_088985_0_0_1"/>
<feature type="domain" description="GST N-terminal" evidence="1">
    <location>
        <begin position="4"/>
        <end position="97"/>
    </location>
</feature>
<dbReference type="OrthoDB" id="412788at2759"/>
<dbReference type="InterPro" id="IPR004045">
    <property type="entry name" value="Glutathione_S-Trfase_N"/>
</dbReference>
<dbReference type="Proteomes" id="UP000053029">
    <property type="component" value="Unassembled WGS sequence"/>
</dbReference>
<protein>
    <submittedName>
        <fullName evidence="2">Unplaced genomic scaffold supercont1.7, whole genome shotgun sequence</fullName>
    </submittedName>
</protein>
<sequence length="258" mass="29253">METQPCILYYDRRSICSSMVRYTLACAGSPGKNCLSLSPELREIDIYKGEQLSESYLCEVNPKGQVPSLSSPGLFEKPMTDSLDITLWLCERHPDLRPAEYADDINRLLRDLHAINFFTLSMRNRPQRAEMLEGTILARLDAPDLSDRHKKALEYKLTVTRSEKVSGVRPEVVKEETKRARAFLSEIDHVRRSHNDEDLTVEAWVFGTAVPTALDTTLICLLARLMDVQLEEIVPPALLEMARAVRETAAFKAIWSSV</sequence>
<dbReference type="EMBL" id="KN846975">
    <property type="protein sequence ID" value="KIW76351.1"/>
    <property type="molecule type" value="Genomic_DNA"/>
</dbReference>
<name>A0A0D2DF73_9EURO</name>
<proteinExistence type="predicted"/>
<reference evidence="2 3" key="1">
    <citation type="submission" date="2015-01" db="EMBL/GenBank/DDBJ databases">
        <title>The Genome Sequence of Fonsecaea pedrosoi CBS 271.37.</title>
        <authorList>
            <consortium name="The Broad Institute Genomics Platform"/>
            <person name="Cuomo C."/>
            <person name="de Hoog S."/>
            <person name="Gorbushina A."/>
            <person name="Stielow B."/>
            <person name="Teixiera M."/>
            <person name="Abouelleil A."/>
            <person name="Chapman S.B."/>
            <person name="Priest M."/>
            <person name="Young S.K."/>
            <person name="Wortman J."/>
            <person name="Nusbaum C."/>
            <person name="Birren B."/>
        </authorList>
    </citation>
    <scope>NUCLEOTIDE SEQUENCE [LARGE SCALE GENOMIC DNA]</scope>
    <source>
        <strain evidence="2 3">CBS 271.37</strain>
    </source>
</reference>
<dbReference type="VEuPathDB" id="FungiDB:Z517_11097"/>
<evidence type="ECO:0000313" key="3">
    <source>
        <dbReference type="Proteomes" id="UP000053029"/>
    </source>
</evidence>
<dbReference type="SUPFAM" id="SSF52833">
    <property type="entry name" value="Thioredoxin-like"/>
    <property type="match status" value="1"/>
</dbReference>
<dbReference type="AlphaFoldDB" id="A0A0D2DF73"/>
<dbReference type="RefSeq" id="XP_013280159.1">
    <property type="nucleotide sequence ID" value="XM_013424705.1"/>
</dbReference>
<organism evidence="2 3">
    <name type="scientific">Fonsecaea pedrosoi CBS 271.37</name>
    <dbReference type="NCBI Taxonomy" id="1442368"/>
    <lineage>
        <taxon>Eukaryota</taxon>
        <taxon>Fungi</taxon>
        <taxon>Dikarya</taxon>
        <taxon>Ascomycota</taxon>
        <taxon>Pezizomycotina</taxon>
        <taxon>Eurotiomycetes</taxon>
        <taxon>Chaetothyriomycetidae</taxon>
        <taxon>Chaetothyriales</taxon>
        <taxon>Herpotrichiellaceae</taxon>
        <taxon>Fonsecaea</taxon>
    </lineage>
</organism>
<evidence type="ECO:0000259" key="1">
    <source>
        <dbReference type="PROSITE" id="PS50404"/>
    </source>
</evidence>
<evidence type="ECO:0000313" key="2">
    <source>
        <dbReference type="EMBL" id="KIW76351.1"/>
    </source>
</evidence>
<keyword evidence="3" id="KW-1185">Reference proteome</keyword>
<dbReference type="PROSITE" id="PS50404">
    <property type="entry name" value="GST_NTER"/>
    <property type="match status" value="1"/>
</dbReference>
<dbReference type="Gene3D" id="3.40.30.10">
    <property type="entry name" value="Glutaredoxin"/>
    <property type="match status" value="1"/>
</dbReference>
<dbReference type="GeneID" id="25310587"/>
<gene>
    <name evidence="2" type="ORF">Z517_11097</name>
</gene>
<dbReference type="Pfam" id="PF13417">
    <property type="entry name" value="GST_N_3"/>
    <property type="match status" value="1"/>
</dbReference>
<dbReference type="InterPro" id="IPR036249">
    <property type="entry name" value="Thioredoxin-like_sf"/>
</dbReference>